<reference evidence="2 3" key="1">
    <citation type="journal article" date="2018" name="Sci. Rep.">
        <title>Genomic signatures of local adaptation to the degree of environmental predictability in rotifers.</title>
        <authorList>
            <person name="Franch-Gras L."/>
            <person name="Hahn C."/>
            <person name="Garcia-Roger E.M."/>
            <person name="Carmona M.J."/>
            <person name="Serra M."/>
            <person name="Gomez A."/>
        </authorList>
    </citation>
    <scope>NUCLEOTIDE SEQUENCE [LARGE SCALE GENOMIC DNA]</scope>
    <source>
        <strain evidence="2">HYR1</strain>
    </source>
</reference>
<evidence type="ECO:0000256" key="1">
    <source>
        <dbReference type="ARBA" id="ARBA00022574"/>
    </source>
</evidence>
<keyword evidence="1" id="KW-0853">WD repeat</keyword>
<dbReference type="InterPro" id="IPR051944">
    <property type="entry name" value="BEACH_domain_protein"/>
</dbReference>
<dbReference type="PANTHER" id="PTHR46108">
    <property type="entry name" value="BLUE CHEESE"/>
    <property type="match status" value="1"/>
</dbReference>
<gene>
    <name evidence="2" type="ORF">BpHYR1_033803</name>
</gene>
<proteinExistence type="predicted"/>
<protein>
    <submittedName>
        <fullName evidence="2">WD repeat and FYVE domain-containing 3 isoform X1</fullName>
    </submittedName>
</protein>
<dbReference type="Proteomes" id="UP000276133">
    <property type="component" value="Unassembled WGS sequence"/>
</dbReference>
<keyword evidence="3" id="KW-1185">Reference proteome</keyword>
<dbReference type="PANTHER" id="PTHR46108:SF4">
    <property type="entry name" value="BLUE CHEESE"/>
    <property type="match status" value="1"/>
</dbReference>
<sequence length="156" mass="17270">MGGVVIDYLGVRAIQPMPVSKTVESFGGAGFLLALVAMATDVEFMYPAVKCLACVLNDLDIWHECSTEISRCLHEKINDLLVSDWHNVKLFHGLKILKRILNSVKRDGTSSALLTHARRESSSRAPTMPPGYTPSIRIRLTQPLTLLKSKQYAGFN</sequence>
<accession>A0A3M7R5M1</accession>
<name>A0A3M7R5M1_BRAPC</name>
<dbReference type="OrthoDB" id="10018316at2759"/>
<organism evidence="2 3">
    <name type="scientific">Brachionus plicatilis</name>
    <name type="common">Marine rotifer</name>
    <name type="synonym">Brachionus muelleri</name>
    <dbReference type="NCBI Taxonomy" id="10195"/>
    <lineage>
        <taxon>Eukaryota</taxon>
        <taxon>Metazoa</taxon>
        <taxon>Spiralia</taxon>
        <taxon>Gnathifera</taxon>
        <taxon>Rotifera</taxon>
        <taxon>Eurotatoria</taxon>
        <taxon>Monogononta</taxon>
        <taxon>Pseudotrocha</taxon>
        <taxon>Ploima</taxon>
        <taxon>Brachionidae</taxon>
        <taxon>Brachionus</taxon>
    </lineage>
</organism>
<evidence type="ECO:0000313" key="2">
    <source>
        <dbReference type="EMBL" id="RNA18749.1"/>
    </source>
</evidence>
<dbReference type="AlphaFoldDB" id="A0A3M7R5M1"/>
<dbReference type="EMBL" id="REGN01004177">
    <property type="protein sequence ID" value="RNA18749.1"/>
    <property type="molecule type" value="Genomic_DNA"/>
</dbReference>
<evidence type="ECO:0000313" key="3">
    <source>
        <dbReference type="Proteomes" id="UP000276133"/>
    </source>
</evidence>
<comment type="caution">
    <text evidence="2">The sequence shown here is derived from an EMBL/GenBank/DDBJ whole genome shotgun (WGS) entry which is preliminary data.</text>
</comment>